<comment type="similarity">
    <text evidence="3 9">Belongs to the purine/pyrimidine phosphoribosyltransferase family. PyrE subfamily.</text>
</comment>
<evidence type="ECO:0000256" key="5">
    <source>
        <dbReference type="ARBA" id="ARBA00011971"/>
    </source>
</evidence>
<dbReference type="Proteomes" id="UP000711391">
    <property type="component" value="Unassembled WGS sequence"/>
</dbReference>
<dbReference type="PANTHER" id="PTHR46683">
    <property type="entry name" value="OROTATE PHOSPHORIBOSYLTRANSFERASE 1-RELATED"/>
    <property type="match status" value="1"/>
</dbReference>
<reference evidence="10" key="1">
    <citation type="submission" date="2020-10" db="EMBL/GenBank/DDBJ databases">
        <title>Microbiome of the Black Sea water column analyzed by genome centric metagenomics.</title>
        <authorList>
            <person name="Cabello-Yeves P.J."/>
            <person name="Callieri C."/>
            <person name="Picazo A."/>
            <person name="Mehrshad M."/>
            <person name="Haro-Moreno J.M."/>
            <person name="Roda-Garcia J."/>
            <person name="Dzembekova N."/>
            <person name="Slabakova V."/>
            <person name="Slabakova N."/>
            <person name="Moncheva S."/>
            <person name="Rodriguez-Valera F."/>
        </authorList>
    </citation>
    <scope>NUCLEOTIDE SEQUENCE</scope>
    <source>
        <strain evidence="10">BS307-5m-G50</strain>
    </source>
</reference>
<dbReference type="NCBIfam" id="TIGR00336">
    <property type="entry name" value="pyrE"/>
    <property type="match status" value="1"/>
</dbReference>
<dbReference type="PANTHER" id="PTHR46683:SF1">
    <property type="entry name" value="OROTATE PHOSPHORIBOSYLTRANSFERASE 1-RELATED"/>
    <property type="match status" value="1"/>
</dbReference>
<feature type="binding site" evidence="9">
    <location>
        <position position="155"/>
    </location>
    <ligand>
        <name>orotate</name>
        <dbReference type="ChEBI" id="CHEBI:30839"/>
    </ligand>
</feature>
<dbReference type="EC" id="2.4.2.10" evidence="5 9"/>
<dbReference type="GO" id="GO:0046132">
    <property type="term" value="P:pyrimidine ribonucleoside biosynthetic process"/>
    <property type="evidence" value="ECO:0007669"/>
    <property type="project" value="TreeGrafter"/>
</dbReference>
<evidence type="ECO:0000256" key="3">
    <source>
        <dbReference type="ARBA" id="ARBA00006340"/>
    </source>
</evidence>
<keyword evidence="7 9" id="KW-0808">Transferase</keyword>
<name>A0A937ID39_9GAMM</name>
<comment type="pathway">
    <text evidence="2 9">Pyrimidine metabolism; UMP biosynthesis via de novo pathway; UMP from orotate: step 1/2.</text>
</comment>
<dbReference type="FunFam" id="3.40.50.2020:FF:000008">
    <property type="entry name" value="Orotate phosphoribosyltransferase"/>
    <property type="match status" value="1"/>
</dbReference>
<dbReference type="GO" id="GO:0000287">
    <property type="term" value="F:magnesium ion binding"/>
    <property type="evidence" value="ECO:0007669"/>
    <property type="project" value="UniProtKB-UniRule"/>
</dbReference>
<evidence type="ECO:0000256" key="9">
    <source>
        <dbReference type="HAMAP-Rule" id="MF_01208"/>
    </source>
</evidence>
<dbReference type="GO" id="GO:0005737">
    <property type="term" value="C:cytoplasm"/>
    <property type="evidence" value="ECO:0007669"/>
    <property type="project" value="TreeGrafter"/>
</dbReference>
<dbReference type="InterPro" id="IPR000836">
    <property type="entry name" value="PRTase_dom"/>
</dbReference>
<dbReference type="HAMAP" id="MF_01208">
    <property type="entry name" value="PyrE"/>
    <property type="match status" value="1"/>
</dbReference>
<evidence type="ECO:0000313" key="11">
    <source>
        <dbReference type="Proteomes" id="UP000711391"/>
    </source>
</evidence>
<feature type="binding site" evidence="9">
    <location>
        <position position="104"/>
    </location>
    <ligand>
        <name>5-phospho-alpha-D-ribose 1-diphosphate</name>
        <dbReference type="ChEBI" id="CHEBI:58017"/>
        <note>ligand shared between dimeric partners</note>
    </ligand>
</feature>
<feature type="binding site" evidence="9">
    <location>
        <position position="102"/>
    </location>
    <ligand>
        <name>5-phospho-alpha-D-ribose 1-diphosphate</name>
        <dbReference type="ChEBI" id="CHEBI:58017"/>
        <note>ligand shared between dimeric partners</note>
    </ligand>
</feature>
<accession>A0A937ID39</accession>
<dbReference type="InterPro" id="IPR029057">
    <property type="entry name" value="PRTase-like"/>
</dbReference>
<keyword evidence="6 9" id="KW-0328">Glycosyltransferase</keyword>
<evidence type="ECO:0000256" key="7">
    <source>
        <dbReference type="ARBA" id="ARBA00022679"/>
    </source>
</evidence>
<feature type="binding site" evidence="9">
    <location>
        <begin position="34"/>
        <end position="35"/>
    </location>
    <ligand>
        <name>orotate</name>
        <dbReference type="ChEBI" id="CHEBI:30839"/>
    </ligand>
</feature>
<proteinExistence type="inferred from homology"/>
<evidence type="ECO:0000256" key="1">
    <source>
        <dbReference type="ARBA" id="ARBA00003769"/>
    </source>
</evidence>
<dbReference type="AlphaFoldDB" id="A0A937ID39"/>
<dbReference type="GO" id="GO:0006207">
    <property type="term" value="P:'de novo' pyrimidine nucleobase biosynthetic process"/>
    <property type="evidence" value="ECO:0007669"/>
    <property type="project" value="TreeGrafter"/>
</dbReference>
<dbReference type="GO" id="GO:0044205">
    <property type="term" value="P:'de novo' UMP biosynthetic process"/>
    <property type="evidence" value="ECO:0007669"/>
    <property type="project" value="UniProtKB-UniRule"/>
</dbReference>
<dbReference type="InterPro" id="IPR004467">
    <property type="entry name" value="Or_phspho_trans_dom"/>
</dbReference>
<feature type="binding site" description="in other chain" evidence="9">
    <location>
        <begin position="72"/>
        <end position="73"/>
    </location>
    <ligand>
        <name>5-phospho-alpha-D-ribose 1-diphosphate</name>
        <dbReference type="ChEBI" id="CHEBI:58017"/>
        <note>ligand shared between dimeric partners</note>
    </ligand>
</feature>
<sequence length="212" mass="23669">MKDFQNKFLELALDAEVLAFGDFILKSGRQSPYFFNAAKMLNGGYLYKLAECYYEAIKDSDISFDCIYGPAYKGIFLGSIVSMILSEHGENYPLAFNRKEVKDHGEGGTIIGKDPEGDVLIIDDVISAGTAAKESIEMITSLNANPKIMLVGLDRQEKGNGDMSAKQELESKYDMQVISIIDLDTLISYSESNSNYEKYVEKLQAYRNQWGA</sequence>
<comment type="function">
    <text evidence="1 9">Catalyzes the transfer of a ribosyl phosphate group from 5-phosphoribose 1-diphosphate to orotate, leading to the formation of orotidine monophosphate (OMP).</text>
</comment>
<feature type="binding site" description="in other chain" evidence="9">
    <location>
        <position position="26"/>
    </location>
    <ligand>
        <name>5-phospho-alpha-D-ribose 1-diphosphate</name>
        <dbReference type="ChEBI" id="CHEBI:58017"/>
        <note>ligand shared between dimeric partners</note>
    </ligand>
</feature>
<dbReference type="CDD" id="cd06223">
    <property type="entry name" value="PRTases_typeI"/>
    <property type="match status" value="1"/>
</dbReference>
<dbReference type="InterPro" id="IPR023031">
    <property type="entry name" value="OPRT"/>
</dbReference>
<gene>
    <name evidence="9 10" type="primary">pyrE</name>
    <name evidence="10" type="ORF">ISQ64_02940</name>
</gene>
<dbReference type="Gene3D" id="3.40.50.2020">
    <property type="match status" value="1"/>
</dbReference>
<dbReference type="GO" id="GO:0004588">
    <property type="term" value="F:orotate phosphoribosyltransferase activity"/>
    <property type="evidence" value="ECO:0007669"/>
    <property type="project" value="UniProtKB-UniRule"/>
</dbReference>
<evidence type="ECO:0000256" key="2">
    <source>
        <dbReference type="ARBA" id="ARBA00004889"/>
    </source>
</evidence>
<protein>
    <recommendedName>
        <fullName evidence="5 9">Orotate phosphoribosyltransferase</fullName>
        <shortName evidence="9">OPRT</shortName>
        <shortName evidence="9">OPRTase</shortName>
        <ecNumber evidence="5 9">2.4.2.10</ecNumber>
    </recommendedName>
</protein>
<feature type="binding site" evidence="9">
    <location>
        <position position="98"/>
    </location>
    <ligand>
        <name>5-phospho-alpha-D-ribose 1-diphosphate</name>
        <dbReference type="ChEBI" id="CHEBI:58017"/>
        <note>ligand shared between dimeric partners</note>
    </ligand>
</feature>
<dbReference type="SUPFAM" id="SSF53271">
    <property type="entry name" value="PRTase-like"/>
    <property type="match status" value="1"/>
</dbReference>
<comment type="catalytic activity">
    <reaction evidence="9">
        <text>orotidine 5'-phosphate + diphosphate = orotate + 5-phospho-alpha-D-ribose 1-diphosphate</text>
        <dbReference type="Rhea" id="RHEA:10380"/>
        <dbReference type="ChEBI" id="CHEBI:30839"/>
        <dbReference type="ChEBI" id="CHEBI:33019"/>
        <dbReference type="ChEBI" id="CHEBI:57538"/>
        <dbReference type="ChEBI" id="CHEBI:58017"/>
        <dbReference type="EC" id="2.4.2.10"/>
    </reaction>
</comment>
<dbReference type="EMBL" id="JADHQD010000012">
    <property type="protein sequence ID" value="MBL6818344.1"/>
    <property type="molecule type" value="Genomic_DNA"/>
</dbReference>
<comment type="cofactor">
    <cofactor evidence="9">
        <name>Mg(2+)</name>
        <dbReference type="ChEBI" id="CHEBI:18420"/>
    </cofactor>
</comment>
<evidence type="ECO:0000256" key="6">
    <source>
        <dbReference type="ARBA" id="ARBA00022676"/>
    </source>
</evidence>
<comment type="subunit">
    <text evidence="4 9">Homodimer.</text>
</comment>
<feature type="binding site" description="in other chain" evidence="9">
    <location>
        <position position="99"/>
    </location>
    <ligand>
        <name>5-phospho-alpha-D-ribose 1-diphosphate</name>
        <dbReference type="ChEBI" id="CHEBI:58017"/>
        <note>ligand shared between dimeric partners</note>
    </ligand>
</feature>
<evidence type="ECO:0000256" key="8">
    <source>
        <dbReference type="ARBA" id="ARBA00022975"/>
    </source>
</evidence>
<organism evidence="10 11">
    <name type="scientific">SAR86 cluster bacterium</name>
    <dbReference type="NCBI Taxonomy" id="2030880"/>
    <lineage>
        <taxon>Bacteria</taxon>
        <taxon>Pseudomonadati</taxon>
        <taxon>Pseudomonadota</taxon>
        <taxon>Gammaproteobacteria</taxon>
        <taxon>SAR86 cluster</taxon>
    </lineage>
</organism>
<comment type="caution">
    <text evidence="10">The sequence shown here is derived from an EMBL/GenBank/DDBJ whole genome shotgun (WGS) entry which is preliminary data.</text>
</comment>
<feature type="binding site" description="in other chain" evidence="9">
    <location>
        <begin position="123"/>
        <end position="131"/>
    </location>
    <ligand>
        <name>5-phospho-alpha-D-ribose 1-diphosphate</name>
        <dbReference type="ChEBI" id="CHEBI:58017"/>
        <note>ligand shared between dimeric partners</note>
    </ligand>
</feature>
<keyword evidence="9" id="KW-0460">Magnesium</keyword>
<feature type="binding site" evidence="9">
    <location>
        <position position="127"/>
    </location>
    <ligand>
        <name>orotate</name>
        <dbReference type="ChEBI" id="CHEBI:30839"/>
    </ligand>
</feature>
<evidence type="ECO:0000256" key="4">
    <source>
        <dbReference type="ARBA" id="ARBA00011738"/>
    </source>
</evidence>
<evidence type="ECO:0000313" key="10">
    <source>
        <dbReference type="EMBL" id="MBL6818344.1"/>
    </source>
</evidence>
<keyword evidence="8 9" id="KW-0665">Pyrimidine biosynthesis</keyword>